<reference evidence="3" key="2">
    <citation type="submission" date="2017-10" db="EMBL/GenBank/DDBJ databases">
        <title>Ladona fulva Genome sequencing and assembly.</title>
        <authorList>
            <person name="Murali S."/>
            <person name="Richards S."/>
            <person name="Bandaranaike D."/>
            <person name="Bellair M."/>
            <person name="Blankenburg K."/>
            <person name="Chao H."/>
            <person name="Dinh H."/>
            <person name="Doddapaneni H."/>
            <person name="Dugan-Rocha S."/>
            <person name="Elkadiri S."/>
            <person name="Gnanaolivu R."/>
            <person name="Hernandez B."/>
            <person name="Skinner E."/>
            <person name="Javaid M."/>
            <person name="Lee S."/>
            <person name="Li M."/>
            <person name="Ming W."/>
            <person name="Munidasa M."/>
            <person name="Muniz J."/>
            <person name="Nguyen L."/>
            <person name="Hughes D."/>
            <person name="Osuji N."/>
            <person name="Pu L.-L."/>
            <person name="Puazo M."/>
            <person name="Qu C."/>
            <person name="Quiroz J."/>
            <person name="Raj R."/>
            <person name="Weissenberger G."/>
            <person name="Xin Y."/>
            <person name="Zou X."/>
            <person name="Han Y."/>
            <person name="Worley K."/>
            <person name="Muzny D."/>
            <person name="Gibbs R."/>
        </authorList>
    </citation>
    <scope>NUCLEOTIDE SEQUENCE</scope>
    <source>
        <strain evidence="3">Sampled in the wild</strain>
    </source>
</reference>
<dbReference type="Gene3D" id="4.10.400.10">
    <property type="entry name" value="Low-density Lipoprotein Receptor"/>
    <property type="match status" value="1"/>
</dbReference>
<organism evidence="3 4">
    <name type="scientific">Ladona fulva</name>
    <name type="common">Scarce chaser dragonfly</name>
    <name type="synonym">Libellula fulva</name>
    <dbReference type="NCBI Taxonomy" id="123851"/>
    <lineage>
        <taxon>Eukaryota</taxon>
        <taxon>Metazoa</taxon>
        <taxon>Ecdysozoa</taxon>
        <taxon>Arthropoda</taxon>
        <taxon>Hexapoda</taxon>
        <taxon>Insecta</taxon>
        <taxon>Pterygota</taxon>
        <taxon>Palaeoptera</taxon>
        <taxon>Odonata</taxon>
        <taxon>Epiprocta</taxon>
        <taxon>Anisoptera</taxon>
        <taxon>Libelluloidea</taxon>
        <taxon>Libellulidae</taxon>
        <taxon>Ladona</taxon>
    </lineage>
</organism>
<dbReference type="InterPro" id="IPR036055">
    <property type="entry name" value="LDL_receptor-like_sf"/>
</dbReference>
<dbReference type="SUPFAM" id="SSF57424">
    <property type="entry name" value="LDL receptor-like module"/>
    <property type="match status" value="1"/>
</dbReference>
<dbReference type="PROSITE" id="PS50068">
    <property type="entry name" value="LDLRA_2"/>
    <property type="match status" value="1"/>
</dbReference>
<proteinExistence type="predicted"/>
<feature type="disulfide bond" evidence="2">
    <location>
        <begin position="27"/>
        <end position="42"/>
    </location>
</feature>
<dbReference type="InterPro" id="IPR023415">
    <property type="entry name" value="LDLR_class-A_CS"/>
</dbReference>
<dbReference type="Proteomes" id="UP000792457">
    <property type="component" value="Unassembled WGS sequence"/>
</dbReference>
<dbReference type="SMART" id="SM00192">
    <property type="entry name" value="LDLa"/>
    <property type="match status" value="1"/>
</dbReference>
<evidence type="ECO:0000256" key="2">
    <source>
        <dbReference type="PROSITE-ProRule" id="PRU00124"/>
    </source>
</evidence>
<accession>A0A8K0JX65</accession>
<keyword evidence="1 2" id="KW-1015">Disulfide bond</keyword>
<reference evidence="3" key="1">
    <citation type="submission" date="2013-04" db="EMBL/GenBank/DDBJ databases">
        <authorList>
            <person name="Qu J."/>
            <person name="Murali S.C."/>
            <person name="Bandaranaike D."/>
            <person name="Bellair M."/>
            <person name="Blankenburg K."/>
            <person name="Chao H."/>
            <person name="Dinh H."/>
            <person name="Doddapaneni H."/>
            <person name="Downs B."/>
            <person name="Dugan-Rocha S."/>
            <person name="Elkadiri S."/>
            <person name="Gnanaolivu R.D."/>
            <person name="Hernandez B."/>
            <person name="Javaid M."/>
            <person name="Jayaseelan J.C."/>
            <person name="Lee S."/>
            <person name="Li M."/>
            <person name="Ming W."/>
            <person name="Munidasa M."/>
            <person name="Muniz J."/>
            <person name="Nguyen L."/>
            <person name="Ongeri F."/>
            <person name="Osuji N."/>
            <person name="Pu L.-L."/>
            <person name="Puazo M."/>
            <person name="Qu C."/>
            <person name="Quiroz J."/>
            <person name="Raj R."/>
            <person name="Weissenberger G."/>
            <person name="Xin Y."/>
            <person name="Zou X."/>
            <person name="Han Y."/>
            <person name="Richards S."/>
            <person name="Worley K."/>
            <person name="Muzny D."/>
            <person name="Gibbs R."/>
        </authorList>
    </citation>
    <scope>NUCLEOTIDE SEQUENCE</scope>
    <source>
        <strain evidence="3">Sampled in the wild</strain>
    </source>
</reference>
<dbReference type="CDD" id="cd00112">
    <property type="entry name" value="LDLa"/>
    <property type="match status" value="1"/>
</dbReference>
<sequence>MASSLSTGCLPNEFRCGDLCVDVLRRCNRVPDCPNGEDEMDCGALYRNRTMNSSKIYQDDKL</sequence>
<gene>
    <name evidence="3" type="ORF">J437_LFUL001964</name>
</gene>
<comment type="caution">
    <text evidence="3">The sequence shown here is derived from an EMBL/GenBank/DDBJ whole genome shotgun (WGS) entry which is preliminary data.</text>
</comment>
<keyword evidence="4" id="KW-1185">Reference proteome</keyword>
<evidence type="ECO:0000313" key="4">
    <source>
        <dbReference type="Proteomes" id="UP000792457"/>
    </source>
</evidence>
<dbReference type="EMBL" id="KZ308161">
    <property type="protein sequence ID" value="KAG8223470.1"/>
    <property type="molecule type" value="Genomic_DNA"/>
</dbReference>
<evidence type="ECO:0000313" key="3">
    <source>
        <dbReference type="EMBL" id="KAG8223470.1"/>
    </source>
</evidence>
<evidence type="ECO:0000256" key="1">
    <source>
        <dbReference type="ARBA" id="ARBA00023157"/>
    </source>
</evidence>
<dbReference type="InterPro" id="IPR002172">
    <property type="entry name" value="LDrepeatLR_classA_rpt"/>
</dbReference>
<dbReference type="OrthoDB" id="9991628at2759"/>
<dbReference type="PROSITE" id="PS01209">
    <property type="entry name" value="LDLRA_1"/>
    <property type="match status" value="1"/>
</dbReference>
<comment type="caution">
    <text evidence="2">Lacks conserved residue(s) required for the propagation of feature annotation.</text>
</comment>
<protein>
    <submittedName>
        <fullName evidence="3">Uncharacterized protein</fullName>
    </submittedName>
</protein>
<name>A0A8K0JX65_LADFU</name>
<dbReference type="AlphaFoldDB" id="A0A8K0JX65"/>
<dbReference type="Pfam" id="PF00057">
    <property type="entry name" value="Ldl_recept_a"/>
    <property type="match status" value="1"/>
</dbReference>